<feature type="compositionally biased region" description="Polar residues" evidence="1">
    <location>
        <begin position="645"/>
        <end position="654"/>
    </location>
</feature>
<accession>A0A9D4PBY2</accession>
<evidence type="ECO:0000313" key="2">
    <source>
        <dbReference type="EMBL" id="KAH7935231.1"/>
    </source>
</evidence>
<dbReference type="AlphaFoldDB" id="A0A9D4PBY2"/>
<feature type="region of interest" description="Disordered" evidence="1">
    <location>
        <begin position="645"/>
        <end position="665"/>
    </location>
</feature>
<reference evidence="2" key="1">
    <citation type="journal article" date="2020" name="Cell">
        <title>Large-Scale Comparative Analyses of Tick Genomes Elucidate Their Genetic Diversity and Vector Capacities.</title>
        <authorList>
            <consortium name="Tick Genome and Microbiome Consortium (TIGMIC)"/>
            <person name="Jia N."/>
            <person name="Wang J."/>
            <person name="Shi W."/>
            <person name="Du L."/>
            <person name="Sun Y."/>
            <person name="Zhan W."/>
            <person name="Jiang J.F."/>
            <person name="Wang Q."/>
            <person name="Zhang B."/>
            <person name="Ji P."/>
            <person name="Bell-Sakyi L."/>
            <person name="Cui X.M."/>
            <person name="Yuan T.T."/>
            <person name="Jiang B.G."/>
            <person name="Yang W.F."/>
            <person name="Lam T.T."/>
            <person name="Chang Q.C."/>
            <person name="Ding S.J."/>
            <person name="Wang X.J."/>
            <person name="Zhu J.G."/>
            <person name="Ruan X.D."/>
            <person name="Zhao L."/>
            <person name="Wei J.T."/>
            <person name="Ye R.Z."/>
            <person name="Que T.C."/>
            <person name="Du C.H."/>
            <person name="Zhou Y.H."/>
            <person name="Cheng J.X."/>
            <person name="Dai P.F."/>
            <person name="Guo W.B."/>
            <person name="Han X.H."/>
            <person name="Huang E.J."/>
            <person name="Li L.F."/>
            <person name="Wei W."/>
            <person name="Gao Y.C."/>
            <person name="Liu J.Z."/>
            <person name="Shao H.Z."/>
            <person name="Wang X."/>
            <person name="Wang C.C."/>
            <person name="Yang T.C."/>
            <person name="Huo Q.B."/>
            <person name="Li W."/>
            <person name="Chen H.Y."/>
            <person name="Chen S.E."/>
            <person name="Zhou L.G."/>
            <person name="Ni X.B."/>
            <person name="Tian J.H."/>
            <person name="Sheng Y."/>
            <person name="Liu T."/>
            <person name="Pan Y.S."/>
            <person name="Xia L.Y."/>
            <person name="Li J."/>
            <person name="Zhao F."/>
            <person name="Cao W.C."/>
        </authorList>
    </citation>
    <scope>NUCLEOTIDE SEQUENCE</scope>
    <source>
        <strain evidence="2">Rsan-2018</strain>
    </source>
</reference>
<gene>
    <name evidence="2" type="ORF">HPB52_004819</name>
</gene>
<dbReference type="EMBL" id="JABSTV010001255">
    <property type="protein sequence ID" value="KAH7935231.1"/>
    <property type="molecule type" value="Genomic_DNA"/>
</dbReference>
<evidence type="ECO:0008006" key="4">
    <source>
        <dbReference type="Google" id="ProtNLM"/>
    </source>
</evidence>
<name>A0A9D4PBY2_RHISA</name>
<dbReference type="Proteomes" id="UP000821837">
    <property type="component" value="Unassembled WGS sequence"/>
</dbReference>
<evidence type="ECO:0000256" key="1">
    <source>
        <dbReference type="SAM" id="MobiDB-lite"/>
    </source>
</evidence>
<reference evidence="2" key="2">
    <citation type="submission" date="2021-09" db="EMBL/GenBank/DDBJ databases">
        <authorList>
            <person name="Jia N."/>
            <person name="Wang J."/>
            <person name="Shi W."/>
            <person name="Du L."/>
            <person name="Sun Y."/>
            <person name="Zhan W."/>
            <person name="Jiang J."/>
            <person name="Wang Q."/>
            <person name="Zhang B."/>
            <person name="Ji P."/>
            <person name="Sakyi L.B."/>
            <person name="Cui X."/>
            <person name="Yuan T."/>
            <person name="Jiang B."/>
            <person name="Yang W."/>
            <person name="Lam T.T.-Y."/>
            <person name="Chang Q."/>
            <person name="Ding S."/>
            <person name="Wang X."/>
            <person name="Zhu J."/>
            <person name="Ruan X."/>
            <person name="Zhao L."/>
            <person name="Wei J."/>
            <person name="Que T."/>
            <person name="Du C."/>
            <person name="Cheng J."/>
            <person name="Dai P."/>
            <person name="Han X."/>
            <person name="Huang E."/>
            <person name="Gao Y."/>
            <person name="Liu J."/>
            <person name="Shao H."/>
            <person name="Ye R."/>
            <person name="Li L."/>
            <person name="Wei W."/>
            <person name="Wang X."/>
            <person name="Wang C."/>
            <person name="Huo Q."/>
            <person name="Li W."/>
            <person name="Guo W."/>
            <person name="Chen H."/>
            <person name="Chen S."/>
            <person name="Zhou L."/>
            <person name="Zhou L."/>
            <person name="Ni X."/>
            <person name="Tian J."/>
            <person name="Zhou Y."/>
            <person name="Sheng Y."/>
            <person name="Liu T."/>
            <person name="Pan Y."/>
            <person name="Xia L."/>
            <person name="Li J."/>
            <person name="Zhao F."/>
            <person name="Cao W."/>
        </authorList>
    </citation>
    <scope>NUCLEOTIDE SEQUENCE</scope>
    <source>
        <strain evidence="2">Rsan-2018</strain>
        <tissue evidence="2">Larvae</tissue>
    </source>
</reference>
<evidence type="ECO:0000313" key="3">
    <source>
        <dbReference type="Proteomes" id="UP000821837"/>
    </source>
</evidence>
<comment type="caution">
    <text evidence="2">The sequence shown here is derived from an EMBL/GenBank/DDBJ whole genome shotgun (WGS) entry which is preliminary data.</text>
</comment>
<keyword evidence="3" id="KW-1185">Reference proteome</keyword>
<proteinExistence type="predicted"/>
<dbReference type="VEuPathDB" id="VectorBase:RSAN_056254"/>
<protein>
    <recommendedName>
        <fullName evidence="4">DUF19 domain-containing protein</fullName>
    </recommendedName>
</protein>
<organism evidence="2 3">
    <name type="scientific">Rhipicephalus sanguineus</name>
    <name type="common">Brown dog tick</name>
    <name type="synonym">Ixodes sanguineus</name>
    <dbReference type="NCBI Taxonomy" id="34632"/>
    <lineage>
        <taxon>Eukaryota</taxon>
        <taxon>Metazoa</taxon>
        <taxon>Ecdysozoa</taxon>
        <taxon>Arthropoda</taxon>
        <taxon>Chelicerata</taxon>
        <taxon>Arachnida</taxon>
        <taxon>Acari</taxon>
        <taxon>Parasitiformes</taxon>
        <taxon>Ixodida</taxon>
        <taxon>Ixodoidea</taxon>
        <taxon>Ixodidae</taxon>
        <taxon>Rhipicephalinae</taxon>
        <taxon>Rhipicephalus</taxon>
        <taxon>Rhipicephalus</taxon>
    </lineage>
</organism>
<sequence length="807" mass="90253">MCGGNDVLDARAATAALTHIVKEKALPSKDMGIRDENIEEAAVSIPEVVIEELEALREPPRKPPNSRYYSCLDAVVHDGPCKEDADLEEQAKYFRNVLTYKYSDLCPEELRMPASKRRVKVLRAIGAASGHLEAQSCQEDKATKEFFACGLLFNVIVSRNPPKEKTCTAYKNMEKCTRDLQCASATSTFNFLSMRVMDLLLSPFDKYCRGFTGSDVSNRTVPPPPPPTPPPTCNEDLYLQKYFECGLMYMFNLPGANETDYNKRTSLVCDLIHGHKACVDTVKSSTYCPNGIPIQKNLDFFDNELRTVPREKCSALAAKRAARRRFRSSVPRCHIREYAGTYFTCATVFLVATYPDQPAEDELCRLLAEFKKCVTSLVPCRTGSDITGQLYYFTSVLTEGYTDKCRHKNISGFCDEFVLMKDYFSCSLTYYQSYDEFGRSYLLTKQHSCRLLEDYGRCTYEKVLKNSCESLKALYSNIREVRNYMAKMFNQRHQVSCSIPPDMQRQRGPVSALQSSCDEFGAVRRLLLCGVAFHRLLPGPIPVQNASSALVEVDNASTALCALVKEMKFCMYSAVKDSGCSESLFFNTEVSLLRRRLLAEFEGVCDDTLSSGSNSSGSARNRQGCELKEFTQEWETCEEDRAHQVNHTYRNGTAPQERATTSDRQRNRFCSDISGYLQCLRDSASRHHCPALAPGIPYSGNEEWFRRLGFLACSSSPSLPLLGKSWVVKLLALAGAVHVAARHPAAWPTVFPPQLVERAAMAGDGCGFPSECMDELFIIPKYAAFASNALRINKDGYNVQAHGGAFG</sequence>